<organism evidence="3">
    <name type="scientific">mine drainage metagenome</name>
    <dbReference type="NCBI Taxonomy" id="410659"/>
    <lineage>
        <taxon>unclassified sequences</taxon>
        <taxon>metagenomes</taxon>
        <taxon>ecological metagenomes</taxon>
    </lineage>
</organism>
<gene>
    <name evidence="3" type="ORF">B1B_09717</name>
</gene>
<dbReference type="GO" id="GO:0005840">
    <property type="term" value="C:ribosome"/>
    <property type="evidence" value="ECO:0007669"/>
    <property type="project" value="UniProtKB-KW"/>
</dbReference>
<dbReference type="GO" id="GO:1990904">
    <property type="term" value="C:ribonucleoprotein complex"/>
    <property type="evidence" value="ECO:0007669"/>
    <property type="project" value="UniProtKB-KW"/>
</dbReference>
<name>T1BK52_9ZZZZ</name>
<dbReference type="InterPro" id="IPR036899">
    <property type="entry name" value="Ribosomal_uL13_sf"/>
</dbReference>
<sequence>QEAVRGMLQHNTLGTRQLKRLKVYAGAEHPHEAQQPVAIRFGECGEVVQL</sequence>
<protein>
    <submittedName>
        <fullName evidence="3">50S ribosomal protein L13</fullName>
    </submittedName>
</protein>
<dbReference type="Pfam" id="PF00572">
    <property type="entry name" value="Ribosomal_L13"/>
    <property type="match status" value="1"/>
</dbReference>
<proteinExistence type="predicted"/>
<dbReference type="Gene3D" id="3.90.1180.10">
    <property type="entry name" value="Ribosomal protein L13"/>
    <property type="match status" value="1"/>
</dbReference>
<keyword evidence="2" id="KW-0687">Ribonucleoprotein</keyword>
<dbReference type="EMBL" id="AUZY01006434">
    <property type="protein sequence ID" value="EQD54380.1"/>
    <property type="molecule type" value="Genomic_DNA"/>
</dbReference>
<dbReference type="InterPro" id="IPR005822">
    <property type="entry name" value="Ribosomal_uL13"/>
</dbReference>
<reference evidence="3" key="2">
    <citation type="journal article" date="2014" name="ISME J.">
        <title>Microbial stratification in low pH oxic and suboxic macroscopic growths along an acid mine drainage.</title>
        <authorList>
            <person name="Mendez-Garcia C."/>
            <person name="Mesa V."/>
            <person name="Sprenger R.R."/>
            <person name="Richter M."/>
            <person name="Diez M.S."/>
            <person name="Solano J."/>
            <person name="Bargiela R."/>
            <person name="Golyshina O.V."/>
            <person name="Manteca A."/>
            <person name="Ramos J.L."/>
            <person name="Gallego J.R."/>
            <person name="Llorente I."/>
            <person name="Martins Dos Santos V.A."/>
            <person name="Jensen O.N."/>
            <person name="Pelaez A.I."/>
            <person name="Sanchez J."/>
            <person name="Ferrer M."/>
        </authorList>
    </citation>
    <scope>NUCLEOTIDE SEQUENCE</scope>
</reference>
<dbReference type="GO" id="GO:0003735">
    <property type="term" value="F:structural constituent of ribosome"/>
    <property type="evidence" value="ECO:0007669"/>
    <property type="project" value="InterPro"/>
</dbReference>
<accession>T1BK52</accession>
<dbReference type="SUPFAM" id="SSF52161">
    <property type="entry name" value="Ribosomal protein L13"/>
    <property type="match status" value="1"/>
</dbReference>
<evidence type="ECO:0000256" key="1">
    <source>
        <dbReference type="ARBA" id="ARBA00022980"/>
    </source>
</evidence>
<keyword evidence="1 3" id="KW-0689">Ribosomal protein</keyword>
<comment type="caution">
    <text evidence="3">The sequence shown here is derived from an EMBL/GenBank/DDBJ whole genome shotgun (WGS) entry which is preliminary data.</text>
</comment>
<dbReference type="GO" id="GO:0006412">
    <property type="term" value="P:translation"/>
    <property type="evidence" value="ECO:0007669"/>
    <property type="project" value="InterPro"/>
</dbReference>
<feature type="non-terminal residue" evidence="3">
    <location>
        <position position="1"/>
    </location>
</feature>
<reference evidence="3" key="1">
    <citation type="submission" date="2013-08" db="EMBL/GenBank/DDBJ databases">
        <authorList>
            <person name="Mendez C."/>
            <person name="Richter M."/>
            <person name="Ferrer M."/>
            <person name="Sanchez J."/>
        </authorList>
    </citation>
    <scope>NUCLEOTIDE SEQUENCE</scope>
</reference>
<evidence type="ECO:0000256" key="2">
    <source>
        <dbReference type="ARBA" id="ARBA00023274"/>
    </source>
</evidence>
<evidence type="ECO:0000313" key="3">
    <source>
        <dbReference type="EMBL" id="EQD54380.1"/>
    </source>
</evidence>
<dbReference type="AlphaFoldDB" id="T1BK52"/>